<sequence length="225" mass="25820">MAEVVSPITRQVTKGSQENVTCFVDINLRDVEDCLIYDRHGVSIPFKTLYQDRKSVIIFVRNFLCYSCKEYVDDLGKIPREVLEDAEIRLVVIGQSAYHHIKSFCLLTEYPYEIYVDPERRIYQKLGMKREETFTDSAQPSPHVKSGVFMGQIKTIWRAMTSPAFDFQGDLHQQGGAIIAGPGSKVHFSHLDMNRLDHMPINWLLQLAGAQKTIEFSDKPKIIHI</sequence>
<organism evidence="1">
    <name type="scientific">Pundamilia nyererei</name>
    <dbReference type="NCBI Taxonomy" id="303518"/>
    <lineage>
        <taxon>Eukaryota</taxon>
        <taxon>Metazoa</taxon>
        <taxon>Chordata</taxon>
        <taxon>Craniata</taxon>
        <taxon>Vertebrata</taxon>
        <taxon>Euteleostomi</taxon>
        <taxon>Actinopterygii</taxon>
        <taxon>Neopterygii</taxon>
        <taxon>Teleostei</taxon>
        <taxon>Neoteleostei</taxon>
        <taxon>Acanthomorphata</taxon>
        <taxon>Ovalentaria</taxon>
        <taxon>Cichlomorphae</taxon>
        <taxon>Cichliformes</taxon>
        <taxon>Cichlidae</taxon>
        <taxon>African cichlids</taxon>
        <taxon>Pseudocrenilabrinae</taxon>
        <taxon>Haplochromini</taxon>
        <taxon>Pundamilia</taxon>
    </lineage>
</organism>
<dbReference type="CTD" id="195827"/>
<gene>
    <name evidence="1" type="primary">PRXL2C</name>
    <name evidence="3" type="synonym">aaed1</name>
</gene>
<evidence type="ECO:0000313" key="2">
    <source>
        <dbReference type="Proteomes" id="UP000695023"/>
    </source>
</evidence>
<dbReference type="InterPro" id="IPR036249">
    <property type="entry name" value="Thioredoxin-like_sf"/>
</dbReference>
<reference evidence="1" key="1">
    <citation type="submission" date="2023-09" db="UniProtKB">
        <authorList>
            <consortium name="Ensembl"/>
        </authorList>
    </citation>
    <scope>IDENTIFICATION</scope>
</reference>
<protein>
    <submittedName>
        <fullName evidence="1">Peroxiredoxin like 2C</fullName>
    </submittedName>
    <submittedName>
        <fullName evidence="3">Thioredoxin-like protein AAED1 isoform X1</fullName>
    </submittedName>
</protein>
<dbReference type="OrthoDB" id="40334at2759"/>
<dbReference type="InterPro" id="IPR032801">
    <property type="entry name" value="PXL2A/B/C"/>
</dbReference>
<dbReference type="RefSeq" id="XP_005741784.1">
    <property type="nucleotide sequence ID" value="XM_005741727.1"/>
</dbReference>
<accession>A0A3B4GHF0</accession>
<dbReference type="Proteomes" id="UP000695023">
    <property type="component" value="Unplaced"/>
</dbReference>
<dbReference type="GeneID" id="102200978"/>
<dbReference type="PANTHER" id="PTHR28630:SF3">
    <property type="entry name" value="PEROXIREDOXIN-LIKE 2C"/>
    <property type="match status" value="1"/>
</dbReference>
<reference evidence="3" key="2">
    <citation type="submission" date="2025-04" db="UniProtKB">
        <authorList>
            <consortium name="RefSeq"/>
        </authorList>
    </citation>
    <scope>IDENTIFICATION</scope>
</reference>
<dbReference type="Ensembl" id="ENSPNYT00000021410.1">
    <property type="protein sequence ID" value="ENSPNYP00000020906.1"/>
    <property type="gene ID" value="ENSPNYG00000015818.1"/>
</dbReference>
<dbReference type="CDD" id="cd02970">
    <property type="entry name" value="PRX_like2"/>
    <property type="match status" value="1"/>
</dbReference>
<dbReference type="Pfam" id="PF13911">
    <property type="entry name" value="AhpC-TSA_2"/>
    <property type="match status" value="1"/>
</dbReference>
<dbReference type="GeneTree" id="ENSGT00510000048363"/>
<dbReference type="SUPFAM" id="SSF52833">
    <property type="entry name" value="Thioredoxin-like"/>
    <property type="match status" value="1"/>
</dbReference>
<dbReference type="STRING" id="303518.ENSPNYP00000020906"/>
<dbReference type="Gene3D" id="3.40.30.10">
    <property type="entry name" value="Glutaredoxin"/>
    <property type="match status" value="1"/>
</dbReference>
<keyword evidence="2" id="KW-1185">Reference proteome</keyword>
<dbReference type="AlphaFoldDB" id="A0A3B4GHF0"/>
<evidence type="ECO:0000313" key="1">
    <source>
        <dbReference type="Ensembl" id="ENSPNYP00000020906.1"/>
    </source>
</evidence>
<dbReference type="PANTHER" id="PTHR28630">
    <property type="match status" value="1"/>
</dbReference>
<evidence type="ECO:0000313" key="3">
    <source>
        <dbReference type="RefSeq" id="XP_005741784.1"/>
    </source>
</evidence>
<name>A0A3B4GHF0_9CICH</name>
<proteinExistence type="predicted"/>